<keyword evidence="5" id="KW-1185">Reference proteome</keyword>
<dbReference type="InterPro" id="IPR011009">
    <property type="entry name" value="Kinase-like_dom_sf"/>
</dbReference>
<gene>
    <name evidence="4" type="ORF">OIU77_016593</name>
</gene>
<evidence type="ECO:0000313" key="4">
    <source>
        <dbReference type="EMBL" id="KAJ6302526.1"/>
    </source>
</evidence>
<feature type="signal peptide" evidence="2">
    <location>
        <begin position="1"/>
        <end position="23"/>
    </location>
</feature>
<keyword evidence="2" id="KW-0732">Signal</keyword>
<dbReference type="PROSITE" id="PS50011">
    <property type="entry name" value="PROTEIN_KINASE_DOM"/>
    <property type="match status" value="1"/>
</dbReference>
<dbReference type="SUPFAM" id="SSF56112">
    <property type="entry name" value="Protein kinase-like (PK-like)"/>
    <property type="match status" value="1"/>
</dbReference>
<dbReference type="InterPro" id="IPR000719">
    <property type="entry name" value="Prot_kinase_dom"/>
</dbReference>
<dbReference type="PANTHER" id="PTHR48007:SF47">
    <property type="entry name" value="PROTEIN KINASE DOMAIN-CONTAINING PROTEIN"/>
    <property type="match status" value="1"/>
</dbReference>
<dbReference type="Proteomes" id="UP001141253">
    <property type="component" value="Chromosome 16"/>
</dbReference>
<name>A0ABQ8ZLA6_9ROSI</name>
<dbReference type="EMBL" id="JAPFFI010000027">
    <property type="protein sequence ID" value="KAJ6302526.1"/>
    <property type="molecule type" value="Genomic_DNA"/>
</dbReference>
<evidence type="ECO:0000313" key="5">
    <source>
        <dbReference type="Proteomes" id="UP001141253"/>
    </source>
</evidence>
<evidence type="ECO:0000256" key="2">
    <source>
        <dbReference type="SAM" id="SignalP"/>
    </source>
</evidence>
<reference evidence="4" key="1">
    <citation type="submission" date="2022-10" db="EMBL/GenBank/DDBJ databases">
        <authorList>
            <person name="Hyden B.L."/>
            <person name="Feng K."/>
            <person name="Yates T."/>
            <person name="Jawdy S."/>
            <person name="Smart L.B."/>
            <person name="Muchero W."/>
        </authorList>
    </citation>
    <scope>NUCLEOTIDE SEQUENCE</scope>
    <source>
        <tissue evidence="4">Shoot tip</tissue>
    </source>
</reference>
<feature type="chain" id="PRO_5045870113" description="Protein kinase domain-containing protein" evidence="2">
    <location>
        <begin position="24"/>
        <end position="170"/>
    </location>
</feature>
<feature type="compositionally biased region" description="Low complexity" evidence="1">
    <location>
        <begin position="120"/>
        <end position="131"/>
    </location>
</feature>
<sequence>MVQFFSFLLFSLEICYYFYTNSGKPGSSPGHLPLEVRFKIAKGVARGLAFIHGKKHVHGNIKPNNILLNLDMEPIISDFGLDRLVFGNNSSKASSSSRHFSSQRFAASTQEHSINAGLFSPSTSSAAGSSPYQAPESLNNPKGKALNGMSTHLALFCSSFSPEECFQMET</sequence>
<protein>
    <recommendedName>
        <fullName evidence="3">Protein kinase domain-containing protein</fullName>
    </recommendedName>
</protein>
<dbReference type="Pfam" id="PF00069">
    <property type="entry name" value="Pkinase"/>
    <property type="match status" value="1"/>
</dbReference>
<feature type="domain" description="Protein kinase" evidence="3">
    <location>
        <begin position="1"/>
        <end position="170"/>
    </location>
</feature>
<feature type="region of interest" description="Disordered" evidence="1">
    <location>
        <begin position="118"/>
        <end position="143"/>
    </location>
</feature>
<proteinExistence type="predicted"/>
<accession>A0ABQ8ZLA6</accession>
<comment type="caution">
    <text evidence="4">The sequence shown here is derived from an EMBL/GenBank/DDBJ whole genome shotgun (WGS) entry which is preliminary data.</text>
</comment>
<evidence type="ECO:0000259" key="3">
    <source>
        <dbReference type="PROSITE" id="PS50011"/>
    </source>
</evidence>
<dbReference type="Gene3D" id="1.10.510.10">
    <property type="entry name" value="Transferase(Phosphotransferase) domain 1"/>
    <property type="match status" value="1"/>
</dbReference>
<reference evidence="4" key="2">
    <citation type="journal article" date="2023" name="Int. J. Mol. Sci.">
        <title>De Novo Assembly and Annotation of 11 Diverse Shrub Willow (Salix) Genomes Reveals Novel Gene Organization in Sex-Linked Regions.</title>
        <authorList>
            <person name="Hyden B."/>
            <person name="Feng K."/>
            <person name="Yates T.B."/>
            <person name="Jawdy S."/>
            <person name="Cereghino C."/>
            <person name="Smart L.B."/>
            <person name="Muchero W."/>
        </authorList>
    </citation>
    <scope>NUCLEOTIDE SEQUENCE</scope>
    <source>
        <tissue evidence="4">Shoot tip</tissue>
    </source>
</reference>
<dbReference type="PANTHER" id="PTHR48007">
    <property type="entry name" value="LEUCINE-RICH REPEAT RECEPTOR-LIKE PROTEIN KINASE PXC1"/>
    <property type="match status" value="1"/>
</dbReference>
<evidence type="ECO:0000256" key="1">
    <source>
        <dbReference type="SAM" id="MobiDB-lite"/>
    </source>
</evidence>
<organism evidence="4 5">
    <name type="scientific">Salix suchowensis</name>
    <dbReference type="NCBI Taxonomy" id="1278906"/>
    <lineage>
        <taxon>Eukaryota</taxon>
        <taxon>Viridiplantae</taxon>
        <taxon>Streptophyta</taxon>
        <taxon>Embryophyta</taxon>
        <taxon>Tracheophyta</taxon>
        <taxon>Spermatophyta</taxon>
        <taxon>Magnoliopsida</taxon>
        <taxon>eudicotyledons</taxon>
        <taxon>Gunneridae</taxon>
        <taxon>Pentapetalae</taxon>
        <taxon>rosids</taxon>
        <taxon>fabids</taxon>
        <taxon>Malpighiales</taxon>
        <taxon>Salicaceae</taxon>
        <taxon>Saliceae</taxon>
        <taxon>Salix</taxon>
    </lineage>
</organism>
<dbReference type="InterPro" id="IPR046959">
    <property type="entry name" value="PRK1-6/SRF4-like"/>
</dbReference>